<evidence type="ECO:0000256" key="5">
    <source>
        <dbReference type="ARBA" id="ARBA00023014"/>
    </source>
</evidence>
<evidence type="ECO:0000256" key="6">
    <source>
        <dbReference type="ARBA" id="ARBA00034078"/>
    </source>
</evidence>
<dbReference type="PANTHER" id="PTHR43342:SF1">
    <property type="entry name" value="BIFURCATING [FEFE] HYDROGENASE GAMMA SUBUNIT"/>
    <property type="match status" value="1"/>
</dbReference>
<reference evidence="7" key="1">
    <citation type="submission" date="2018-05" db="EMBL/GenBank/DDBJ databases">
        <authorList>
            <person name="Lanie J.A."/>
            <person name="Ng W.-L."/>
            <person name="Kazmierczak K.M."/>
            <person name="Andrzejewski T.M."/>
            <person name="Davidsen T.M."/>
            <person name="Wayne K.J."/>
            <person name="Tettelin H."/>
            <person name="Glass J.I."/>
            <person name="Rusch D."/>
            <person name="Podicherti R."/>
            <person name="Tsui H.-C.T."/>
            <person name="Winkler M.E."/>
        </authorList>
    </citation>
    <scope>NUCLEOTIDE SEQUENCE</scope>
</reference>
<gene>
    <name evidence="7" type="ORF">METZ01_LOCUS45339</name>
</gene>
<dbReference type="InterPro" id="IPR041921">
    <property type="entry name" value="NuoE_N"/>
</dbReference>
<evidence type="ECO:0000256" key="4">
    <source>
        <dbReference type="ARBA" id="ARBA00023004"/>
    </source>
</evidence>
<dbReference type="Gene3D" id="3.40.30.10">
    <property type="entry name" value="Glutaredoxin"/>
    <property type="match status" value="1"/>
</dbReference>
<dbReference type="CDD" id="cd03081">
    <property type="entry name" value="TRX_Fd_NuoE_FDH_gamma"/>
    <property type="match status" value="1"/>
</dbReference>
<dbReference type="SUPFAM" id="SSF52833">
    <property type="entry name" value="Thioredoxin-like"/>
    <property type="match status" value="1"/>
</dbReference>
<evidence type="ECO:0000256" key="2">
    <source>
        <dbReference type="ARBA" id="ARBA00022714"/>
    </source>
</evidence>
<organism evidence="7">
    <name type="scientific">marine metagenome</name>
    <dbReference type="NCBI Taxonomy" id="408172"/>
    <lineage>
        <taxon>unclassified sequences</taxon>
        <taxon>metagenomes</taxon>
        <taxon>ecological metagenomes</taxon>
    </lineage>
</organism>
<evidence type="ECO:0000313" key="7">
    <source>
        <dbReference type="EMBL" id="SUZ92485.1"/>
    </source>
</evidence>
<accession>A0A381RKX7</accession>
<dbReference type="GO" id="GO:0051537">
    <property type="term" value="F:2 iron, 2 sulfur cluster binding"/>
    <property type="evidence" value="ECO:0007669"/>
    <property type="project" value="UniProtKB-KW"/>
</dbReference>
<dbReference type="AlphaFoldDB" id="A0A381RKX7"/>
<dbReference type="PIRSF" id="PIRSF000216">
    <property type="entry name" value="NADH_DH_24kDa"/>
    <property type="match status" value="1"/>
</dbReference>
<comment type="cofactor">
    <cofactor evidence="6">
        <name>[2Fe-2S] cluster</name>
        <dbReference type="ChEBI" id="CHEBI:190135"/>
    </cofactor>
</comment>
<dbReference type="InterPro" id="IPR036249">
    <property type="entry name" value="Thioredoxin-like_sf"/>
</dbReference>
<keyword evidence="4" id="KW-0408">Iron</keyword>
<keyword evidence="5" id="KW-0411">Iron-sulfur</keyword>
<keyword evidence="2" id="KW-0001">2Fe-2S</keyword>
<dbReference type="EMBL" id="UINC01002062">
    <property type="protein sequence ID" value="SUZ92485.1"/>
    <property type="molecule type" value="Genomic_DNA"/>
</dbReference>
<sequence>MTKNFDKEKISKDIDSVGARPEMLVQILQAIVSEYSYISEDIIRLVSQKLNLSRAEVHGVVNFYHDFRTKPAGKTVIKICQAEACQAMGSRNLTAQIEKILGVKMHETTADKKYTLEPIYCLGNCACSPAIMINNRVHGRVNKTHFNTLINGEERK</sequence>
<dbReference type="Pfam" id="PF01257">
    <property type="entry name" value="2Fe-2S_thioredx"/>
    <property type="match status" value="1"/>
</dbReference>
<dbReference type="Gene3D" id="1.10.10.1590">
    <property type="entry name" value="NADH-quinone oxidoreductase subunit E"/>
    <property type="match status" value="1"/>
</dbReference>
<proteinExistence type="inferred from homology"/>
<dbReference type="InterPro" id="IPR002023">
    <property type="entry name" value="NuoE-like"/>
</dbReference>
<evidence type="ECO:0000256" key="3">
    <source>
        <dbReference type="ARBA" id="ARBA00022723"/>
    </source>
</evidence>
<dbReference type="InterPro" id="IPR028431">
    <property type="entry name" value="NADP_DH_HndA-like"/>
</dbReference>
<evidence type="ECO:0000256" key="1">
    <source>
        <dbReference type="ARBA" id="ARBA00010643"/>
    </source>
</evidence>
<protein>
    <submittedName>
        <fullName evidence="7">Uncharacterized protein</fullName>
    </submittedName>
</protein>
<dbReference type="PANTHER" id="PTHR43342">
    <property type="entry name" value="NADH-QUINONE OXIDOREDUCTASE, E SUBUNIT"/>
    <property type="match status" value="1"/>
</dbReference>
<comment type="similarity">
    <text evidence="1">Belongs to the complex I 24 kDa subunit family.</text>
</comment>
<dbReference type="NCBIfam" id="NF004638">
    <property type="entry name" value="PRK05988.1"/>
    <property type="match status" value="1"/>
</dbReference>
<dbReference type="GO" id="GO:0046872">
    <property type="term" value="F:metal ion binding"/>
    <property type="evidence" value="ECO:0007669"/>
    <property type="project" value="UniProtKB-KW"/>
</dbReference>
<dbReference type="GO" id="GO:0016491">
    <property type="term" value="F:oxidoreductase activity"/>
    <property type="evidence" value="ECO:0007669"/>
    <property type="project" value="InterPro"/>
</dbReference>
<keyword evidence="3" id="KW-0479">Metal-binding</keyword>
<name>A0A381RKX7_9ZZZZ</name>